<accession>A0A7Y2RHK1</accession>
<name>A0A7Y2RHK1_9GAMM</name>
<evidence type="ECO:0000259" key="1">
    <source>
        <dbReference type="SMART" id="SM00382"/>
    </source>
</evidence>
<evidence type="ECO:0000313" key="3">
    <source>
        <dbReference type="Proteomes" id="UP000569202"/>
    </source>
</evidence>
<dbReference type="Pfam" id="PF13481">
    <property type="entry name" value="AAA_25"/>
    <property type="match status" value="1"/>
</dbReference>
<organism evidence="2 3">
    <name type="scientific">Acinetobacter terrae</name>
    <dbReference type="NCBI Taxonomy" id="2731247"/>
    <lineage>
        <taxon>Bacteria</taxon>
        <taxon>Pseudomonadati</taxon>
        <taxon>Pseudomonadota</taxon>
        <taxon>Gammaproteobacteria</taxon>
        <taxon>Moraxellales</taxon>
        <taxon>Moraxellaceae</taxon>
        <taxon>Acinetobacter</taxon>
        <taxon>Acinetobacter Taxon 24</taxon>
    </lineage>
</organism>
<evidence type="ECO:0000313" key="2">
    <source>
        <dbReference type="EMBL" id="NNH78931.1"/>
    </source>
</evidence>
<dbReference type="Proteomes" id="UP000569202">
    <property type="component" value="Unassembled WGS sequence"/>
</dbReference>
<gene>
    <name evidence="2" type="ORF">HLH17_15010</name>
</gene>
<proteinExistence type="predicted"/>
<dbReference type="SUPFAM" id="SSF52540">
    <property type="entry name" value="P-loop containing nucleoside triphosphate hydrolases"/>
    <property type="match status" value="1"/>
</dbReference>
<dbReference type="InterPro" id="IPR027417">
    <property type="entry name" value="P-loop_NTPase"/>
</dbReference>
<dbReference type="SMART" id="SM00382">
    <property type="entry name" value="AAA"/>
    <property type="match status" value="1"/>
</dbReference>
<protein>
    <submittedName>
        <fullName evidence="2">AAA family ATPase</fullName>
    </submittedName>
</protein>
<comment type="caution">
    <text evidence="2">The sequence shown here is derived from an EMBL/GenBank/DDBJ whole genome shotgun (WGS) entry which is preliminary data.</text>
</comment>
<dbReference type="InterPro" id="IPR003593">
    <property type="entry name" value="AAA+_ATPase"/>
</dbReference>
<sequence>MNSPINYLACVTETKLFPESLKGDFSKLFFSITTDTGVKIECKSAEEFKNSFLIHDNSTQFYRVTQMSNICLELPDFDCHDCVAIPLCSENDIKEITGYLIEGIAKKWDTSVEPHKIINAKNVRFSIGEGIPIANMERQQKGRAFTTDSFDIFKLLAKFRESVIWAPDNDSGFCILNKHLDDYTFRIIVGEKKPQTNQDLFISLNDIRNKDSADQIYKSIIDQSNLLRAKIDTYLNQQQNCSESKSRAKTLSTTPLTQIDAKSTQWLWKNWLPLGKLVLFAGESGTGKTNIAMSIAATISNGGNFADGSKCDLPGKVLIYSTEDSASDTIKPRIMSYGGDLSKISVVKGSYDSKGCLKPFEIEEIEYLYKYAEENTDLRLIIFDPIVSLLKKDMNQANYVRQALEPLLIFAEKYNCTILCITHLTKAKHAISLKDRIIGSQAFTAVARFVLVTSKSTASNEYYFSVIKSNISELQNVNLAYQIDTADVGENIQTSTTNWLNLVYGDIDELPATSESLSSNRRSSQIDKAKQVILDKLKEKNPVHSQIIKAWCYEYGISESTMERAVKELKINRFKRRSEWFWDLPEKDIMT</sequence>
<dbReference type="Gene3D" id="3.40.50.300">
    <property type="entry name" value="P-loop containing nucleotide triphosphate hydrolases"/>
    <property type="match status" value="1"/>
</dbReference>
<dbReference type="InterPro" id="IPR025662">
    <property type="entry name" value="Sigma_54_int_dom_ATP-bd_1"/>
</dbReference>
<reference evidence="2 3" key="1">
    <citation type="submission" date="2020-04" db="EMBL/GenBank/DDBJ databases">
        <title>Acinetobacter Taxon 24.</title>
        <authorList>
            <person name="Nemec A."/>
            <person name="Radolfova-Krizova L."/>
            <person name="Higgins P.G."/>
            <person name="Spanelova P."/>
        </authorList>
    </citation>
    <scope>NUCLEOTIDE SEQUENCE [LARGE SCALE GENOMIC DNA]</scope>
    <source>
        <strain evidence="2 3">ANC 5380</strain>
    </source>
</reference>
<feature type="domain" description="AAA+ ATPase" evidence="1">
    <location>
        <begin position="274"/>
        <end position="453"/>
    </location>
</feature>
<dbReference type="AlphaFoldDB" id="A0A7Y2RHK1"/>
<dbReference type="EMBL" id="JABERL010000060">
    <property type="protein sequence ID" value="NNH78931.1"/>
    <property type="molecule type" value="Genomic_DNA"/>
</dbReference>
<dbReference type="RefSeq" id="WP_171541094.1">
    <property type="nucleotide sequence ID" value="NZ_JABERL010000060.1"/>
</dbReference>
<dbReference type="PROSITE" id="PS00675">
    <property type="entry name" value="SIGMA54_INTERACT_1"/>
    <property type="match status" value="1"/>
</dbReference>